<sequence>MPTKAVHRALVRVAVLVVAAASLTAWSTGPASAAPTTYQVKQLPLPSGWQTGTTARGDGGKLLAGAGQDPDGVERPLLWKNGKVSALPSPGGVTAGGSDVNSKGVVLANTRPTDDAWPLPFVVTKKGGVVTLAVPPGARTTIGYAINDAGLVVGYSYVGGAYHGIVWSIATPNTYQDLGAGDGTLFLTGLTESGVIVGTTQNAHGDTRALRGTLATGLSPLPGVDTHKSSGASGAAGAYVFGTGALPGTTGGWGILWNGDTPVALPPSLRANGLNSQGLVAGYDVSTPLSATAWANGTSWVLPGVAGPDTLAYSTFVTDVSETGVIAGSSGNADGTIVPVVWKRG</sequence>
<evidence type="ECO:0000313" key="2">
    <source>
        <dbReference type="EMBL" id="MFI7588837.1"/>
    </source>
</evidence>
<proteinExistence type="predicted"/>
<protein>
    <recommendedName>
        <fullName evidence="4">Extracellular repeat, HAF family</fullName>
    </recommendedName>
</protein>
<feature type="chain" id="PRO_5045734521" description="Extracellular repeat, HAF family" evidence="1">
    <location>
        <begin position="34"/>
        <end position="345"/>
    </location>
</feature>
<dbReference type="Proteomes" id="UP001612915">
    <property type="component" value="Unassembled WGS sequence"/>
</dbReference>
<evidence type="ECO:0000256" key="1">
    <source>
        <dbReference type="SAM" id="SignalP"/>
    </source>
</evidence>
<evidence type="ECO:0008006" key="4">
    <source>
        <dbReference type="Google" id="ProtNLM"/>
    </source>
</evidence>
<keyword evidence="1" id="KW-0732">Signal</keyword>
<feature type="signal peptide" evidence="1">
    <location>
        <begin position="1"/>
        <end position="33"/>
    </location>
</feature>
<comment type="caution">
    <text evidence="2">The sequence shown here is derived from an EMBL/GenBank/DDBJ whole genome shotgun (WGS) entry which is preliminary data.</text>
</comment>
<name>A0ABW8AR54_9ACTN</name>
<accession>A0ABW8AR54</accession>
<gene>
    <name evidence="2" type="ORF">ACIB24_17370</name>
</gene>
<reference evidence="2 3" key="1">
    <citation type="submission" date="2024-10" db="EMBL/GenBank/DDBJ databases">
        <title>The Natural Products Discovery Center: Release of the First 8490 Sequenced Strains for Exploring Actinobacteria Biosynthetic Diversity.</title>
        <authorList>
            <person name="Kalkreuter E."/>
            <person name="Kautsar S.A."/>
            <person name="Yang D."/>
            <person name="Bader C.D."/>
            <person name="Teijaro C.N."/>
            <person name="Fluegel L."/>
            <person name="Davis C.M."/>
            <person name="Simpson J.R."/>
            <person name="Lauterbach L."/>
            <person name="Steele A.D."/>
            <person name="Gui C."/>
            <person name="Meng S."/>
            <person name="Li G."/>
            <person name="Viehrig K."/>
            <person name="Ye F."/>
            <person name="Su P."/>
            <person name="Kiefer A.F."/>
            <person name="Nichols A."/>
            <person name="Cepeda A.J."/>
            <person name="Yan W."/>
            <person name="Fan B."/>
            <person name="Jiang Y."/>
            <person name="Adhikari A."/>
            <person name="Zheng C.-J."/>
            <person name="Schuster L."/>
            <person name="Cowan T.M."/>
            <person name="Smanski M.J."/>
            <person name="Chevrette M.G."/>
            <person name="De Carvalho L.P.S."/>
            <person name="Shen B."/>
        </authorList>
    </citation>
    <scope>NUCLEOTIDE SEQUENCE [LARGE SCALE GENOMIC DNA]</scope>
    <source>
        <strain evidence="2 3">NPDC049639</strain>
    </source>
</reference>
<evidence type="ECO:0000313" key="3">
    <source>
        <dbReference type="Proteomes" id="UP001612915"/>
    </source>
</evidence>
<organism evidence="2 3">
    <name type="scientific">Spongisporangium articulatum</name>
    <dbReference type="NCBI Taxonomy" id="3362603"/>
    <lineage>
        <taxon>Bacteria</taxon>
        <taxon>Bacillati</taxon>
        <taxon>Actinomycetota</taxon>
        <taxon>Actinomycetes</taxon>
        <taxon>Kineosporiales</taxon>
        <taxon>Kineosporiaceae</taxon>
        <taxon>Spongisporangium</taxon>
    </lineage>
</organism>
<keyword evidence="3" id="KW-1185">Reference proteome</keyword>
<dbReference type="RefSeq" id="WP_398282957.1">
    <property type="nucleotide sequence ID" value="NZ_JBITLV010000006.1"/>
</dbReference>
<dbReference type="EMBL" id="JBITLV010000006">
    <property type="protein sequence ID" value="MFI7588837.1"/>
    <property type="molecule type" value="Genomic_DNA"/>
</dbReference>